<dbReference type="PROSITE" id="PS51996">
    <property type="entry name" value="TR_MART"/>
    <property type="match status" value="1"/>
</dbReference>
<organism evidence="6 9">
    <name type="scientific">Didymodactylos carnosus</name>
    <dbReference type="NCBI Taxonomy" id="1234261"/>
    <lineage>
        <taxon>Eukaryota</taxon>
        <taxon>Metazoa</taxon>
        <taxon>Spiralia</taxon>
        <taxon>Gnathifera</taxon>
        <taxon>Rotifera</taxon>
        <taxon>Eurotatoria</taxon>
        <taxon>Bdelloidea</taxon>
        <taxon>Philodinida</taxon>
        <taxon>Philodinidae</taxon>
        <taxon>Didymodactylos</taxon>
    </lineage>
</organism>
<dbReference type="PROSITE" id="PS50293">
    <property type="entry name" value="TPR_REGION"/>
    <property type="match status" value="3"/>
</dbReference>
<keyword evidence="1" id="KW-0677">Repeat</keyword>
<evidence type="ECO:0000259" key="4">
    <source>
        <dbReference type="Pfam" id="PF03496"/>
    </source>
</evidence>
<dbReference type="Pfam" id="PF03496">
    <property type="entry name" value="ADPrib_exo_Tox"/>
    <property type="match status" value="1"/>
</dbReference>
<feature type="repeat" description="TPR" evidence="3">
    <location>
        <begin position="916"/>
        <end position="949"/>
    </location>
</feature>
<evidence type="ECO:0000313" key="5">
    <source>
        <dbReference type="EMBL" id="CAF1169216.1"/>
    </source>
</evidence>
<dbReference type="Gene3D" id="3.90.176.10">
    <property type="entry name" value="Toxin ADP-ribosyltransferase, Chain A, domain 1"/>
    <property type="match status" value="1"/>
</dbReference>
<feature type="repeat" description="TPR" evidence="3">
    <location>
        <begin position="832"/>
        <end position="865"/>
    </location>
</feature>
<dbReference type="Proteomes" id="UP000663829">
    <property type="component" value="Unassembled WGS sequence"/>
</dbReference>
<reference evidence="6" key="1">
    <citation type="submission" date="2021-02" db="EMBL/GenBank/DDBJ databases">
        <authorList>
            <person name="Nowell W R."/>
        </authorList>
    </citation>
    <scope>NUCLEOTIDE SEQUENCE</scope>
</reference>
<sequence>MGNSHASSHANHENDENTFAALKSRRKSAPIVPPLNLRAVAANETTSGNQEDITLLWVGAVPKSYNKQKLEEKLQQVNNSVKIYDDLTIPVSPVHLTPTISCMKDSLEYIQLIEKEKAVIILSHSNAMTIDSVKEYLGEVNQKRQIVSILILDIFDHSNDSLYPSFTKALRFDNFDKLFAAAVSQIESIVREALAFSLFDQKKQRTTKDLTKEAASFLWFQVLVDALKKMPTSKNSLTAMVNMCRSYYNTQPKYAADITEFAGNYMPADAVKWYTRETFLYRLVNKALRTEDVTSLYLFRTFIVDLCNQLEAEFDKMKQEEDELVLYRGQQMSENEIDKLQHNEHSLISTNGFFSTTRSKKVAVNFAKTHSTPGDVTPVLFEIRVSTKLEKVVFADITKLSEFSMEAEVLFSIGAVFQIDKVEYDHPDKMYKVYMLATDEGSKNVAILGNRSSDSGKRMLFGELLLDMGKYAESQKYFETMKEQMQADDAESSDIYHNLGRAYGYKGEYDKALENFNRAYEIRQRSLSSYDFSLANTLNSLGVIYGEKGEYDKAKKKFNDALEMQERCQSGDEKTKTLHIAQSRSNIGWIHFLKGEYPQALDCHKKALADRKKFLGEDALLLADNYSSIGGVHHALGEFDKAMETYIQALNIREANLPSEHPSIALNYQVIGGVLHEYGRYEDALEKYKRALDIRAKALGANHSSVASVYKSIGGVYLDQGAYEEALKQYMRALEICMSTVSENHPTTGDCYHSLGMLCERQNHFAEALQHYNKARKITTKYLPIDHPSVAKVWTSIANVKLREGAYDKSIEMYEKVLEIQNVGGEEHPDIILTYNNFGVLYRLKKDYQKAQEYFQKAFAMCGKYFVEDHPLKARIIHNMGDMYTDMEDFEKAVDQYKQAVKMREATLPPNDLSTASSYYNLGCAYFEKNNRVKAMSCFEKTIGIYENQRTRDEKAIKRVQKAIDITEESYNIAKEKDSEA</sequence>
<feature type="repeat" description="TPR" evidence="3">
    <location>
        <begin position="874"/>
        <end position="907"/>
    </location>
</feature>
<keyword evidence="9" id="KW-1185">Reference proteome</keyword>
<dbReference type="Pfam" id="PF13374">
    <property type="entry name" value="TPR_10"/>
    <property type="match status" value="1"/>
</dbReference>
<feature type="repeat" description="TPR" evidence="3">
    <location>
        <begin position="535"/>
        <end position="568"/>
    </location>
</feature>
<dbReference type="EMBL" id="CAJOBC010007544">
    <property type="protein sequence ID" value="CAF3935704.1"/>
    <property type="molecule type" value="Genomic_DNA"/>
</dbReference>
<dbReference type="SMART" id="SM00028">
    <property type="entry name" value="TPR"/>
    <property type="match status" value="11"/>
</dbReference>
<feature type="domain" description="ADP ribosyltransferase" evidence="4">
    <location>
        <begin position="270"/>
        <end position="432"/>
    </location>
</feature>
<evidence type="ECO:0000256" key="3">
    <source>
        <dbReference type="PROSITE-ProRule" id="PRU00339"/>
    </source>
</evidence>
<dbReference type="AlphaFoldDB" id="A0A814U6W9"/>
<dbReference type="Proteomes" id="UP000681722">
    <property type="component" value="Unassembled WGS sequence"/>
</dbReference>
<gene>
    <name evidence="6" type="ORF">GPM918_LOCUS22226</name>
    <name evidence="5" type="ORF">OVA965_LOCUS22482</name>
    <name evidence="7" type="ORF">SRO942_LOCUS22224</name>
    <name evidence="8" type="ORF">TMI583_LOCUS23196</name>
</gene>
<proteinExistence type="predicted"/>
<evidence type="ECO:0000313" key="6">
    <source>
        <dbReference type="EMBL" id="CAF1171771.1"/>
    </source>
</evidence>
<dbReference type="InterPro" id="IPR011990">
    <property type="entry name" value="TPR-like_helical_dom_sf"/>
</dbReference>
<dbReference type="SUPFAM" id="SSF56399">
    <property type="entry name" value="ADP-ribosylation"/>
    <property type="match status" value="1"/>
</dbReference>
<evidence type="ECO:0000313" key="9">
    <source>
        <dbReference type="Proteomes" id="UP000663829"/>
    </source>
</evidence>
<dbReference type="PANTHER" id="PTHR45641">
    <property type="entry name" value="TETRATRICOPEPTIDE REPEAT PROTEIN (AFU_ORTHOLOGUE AFUA_6G03870)"/>
    <property type="match status" value="1"/>
</dbReference>
<dbReference type="Proteomes" id="UP000682733">
    <property type="component" value="Unassembled WGS sequence"/>
</dbReference>
<dbReference type="Pfam" id="PF13424">
    <property type="entry name" value="TPR_12"/>
    <property type="match status" value="5"/>
</dbReference>
<dbReference type="GO" id="GO:0005576">
    <property type="term" value="C:extracellular region"/>
    <property type="evidence" value="ECO:0007669"/>
    <property type="project" value="InterPro"/>
</dbReference>
<protein>
    <recommendedName>
        <fullName evidence="4">ADP ribosyltransferase domain-containing protein</fullName>
    </recommendedName>
</protein>
<dbReference type="EMBL" id="CAJNOK010012706">
    <property type="protein sequence ID" value="CAF1169216.1"/>
    <property type="molecule type" value="Genomic_DNA"/>
</dbReference>
<dbReference type="InterPro" id="IPR019734">
    <property type="entry name" value="TPR_rpt"/>
</dbReference>
<comment type="caution">
    <text evidence="6">The sequence shown here is derived from an EMBL/GenBank/DDBJ whole genome shotgun (WGS) entry which is preliminary data.</text>
</comment>
<feature type="repeat" description="TPR" evidence="3">
    <location>
        <begin position="707"/>
        <end position="740"/>
    </location>
</feature>
<evidence type="ECO:0000256" key="2">
    <source>
        <dbReference type="ARBA" id="ARBA00022803"/>
    </source>
</evidence>
<keyword evidence="2 3" id="KW-0802">TPR repeat</keyword>
<dbReference type="OrthoDB" id="2017782at2759"/>
<evidence type="ECO:0000313" key="8">
    <source>
        <dbReference type="EMBL" id="CAF3980680.1"/>
    </source>
</evidence>
<dbReference type="InterPro" id="IPR003540">
    <property type="entry name" value="ADP-ribosyltransferase"/>
</dbReference>
<dbReference type="Gene3D" id="1.25.40.10">
    <property type="entry name" value="Tetratricopeptide repeat domain"/>
    <property type="match status" value="3"/>
</dbReference>
<feature type="repeat" description="TPR" evidence="3">
    <location>
        <begin position="665"/>
        <end position="698"/>
    </location>
</feature>
<dbReference type="EMBL" id="CAJNOQ010007543">
    <property type="protein sequence ID" value="CAF1171771.1"/>
    <property type="molecule type" value="Genomic_DNA"/>
</dbReference>
<name>A0A814U6W9_9BILA</name>
<feature type="repeat" description="TPR" evidence="3">
    <location>
        <begin position="493"/>
        <end position="526"/>
    </location>
</feature>
<dbReference type="PANTHER" id="PTHR45641:SF19">
    <property type="entry name" value="NEPHROCYSTIN-3"/>
    <property type="match status" value="1"/>
</dbReference>
<feature type="repeat" description="TPR" evidence="3">
    <location>
        <begin position="791"/>
        <end position="824"/>
    </location>
</feature>
<dbReference type="EMBL" id="CAJOBA010034230">
    <property type="protein sequence ID" value="CAF3980680.1"/>
    <property type="molecule type" value="Genomic_DNA"/>
</dbReference>
<evidence type="ECO:0000256" key="1">
    <source>
        <dbReference type="ARBA" id="ARBA00022737"/>
    </source>
</evidence>
<accession>A0A814U6W9</accession>
<feature type="repeat" description="TPR" evidence="3">
    <location>
        <begin position="623"/>
        <end position="656"/>
    </location>
</feature>
<evidence type="ECO:0000313" key="7">
    <source>
        <dbReference type="EMBL" id="CAF3935704.1"/>
    </source>
</evidence>
<dbReference type="SUPFAM" id="SSF48452">
    <property type="entry name" value="TPR-like"/>
    <property type="match status" value="3"/>
</dbReference>
<dbReference type="PROSITE" id="PS50005">
    <property type="entry name" value="TPR"/>
    <property type="match status" value="9"/>
</dbReference>
<dbReference type="Proteomes" id="UP000677228">
    <property type="component" value="Unassembled WGS sequence"/>
</dbReference>